<feature type="compositionally biased region" description="Basic and acidic residues" evidence="1">
    <location>
        <begin position="188"/>
        <end position="198"/>
    </location>
</feature>
<accession>A0AAN5I3H2</accession>
<keyword evidence="3" id="KW-1185">Reference proteome</keyword>
<feature type="compositionally biased region" description="Polar residues" evidence="1">
    <location>
        <begin position="169"/>
        <end position="179"/>
    </location>
</feature>
<dbReference type="Proteomes" id="UP001328107">
    <property type="component" value="Unassembled WGS sequence"/>
</dbReference>
<feature type="region of interest" description="Disordered" evidence="1">
    <location>
        <begin position="113"/>
        <end position="148"/>
    </location>
</feature>
<feature type="non-terminal residue" evidence="2">
    <location>
        <position position="1"/>
    </location>
</feature>
<organism evidence="2 3">
    <name type="scientific">Pristionchus mayeri</name>
    <dbReference type="NCBI Taxonomy" id="1317129"/>
    <lineage>
        <taxon>Eukaryota</taxon>
        <taxon>Metazoa</taxon>
        <taxon>Ecdysozoa</taxon>
        <taxon>Nematoda</taxon>
        <taxon>Chromadorea</taxon>
        <taxon>Rhabditida</taxon>
        <taxon>Rhabditina</taxon>
        <taxon>Diplogasteromorpha</taxon>
        <taxon>Diplogasteroidea</taxon>
        <taxon>Neodiplogasteridae</taxon>
        <taxon>Pristionchus</taxon>
    </lineage>
</organism>
<sequence>LDRIDPIEDQPSPVDPSIDRSGTAGSNGESMREARPEGDGPPEGTANKRVDMDMEEAIRHLQKAIREADEKEKKKKEEEMEKKRKEKEMNEVAKKSTLESPIEKVEAISKVSLRSEGAEGTEDIRPSITPVLSKREEASGRNGVSSGAKAGLAGRLLVSIGSEEDTQIEKMTSSASPAQPTVLPKRGKSGDWNRELRAKIGPAWRLMESGKTPRASTTSSTVLDVIVQDEGQSSPVIPSPQESGSSVAVPSTRGLDRIDPYEDQSSSLTLPVKSLGDRNHVNSIRSIFPDNRVPREEGSRISEFGPKTEKRLNWKQIKSVPKHNAPLPPPNPDVVVLDGGEEYGRAASRISGNANKDNYETAEMEVDQHSPVAASVDRYFGDRNHDNTTRVRMYASDRLVERARRMEYGRAHLRLLVDNTPIKRGTATPNGNPPTTPMSSNHSSRRPRRTAAPSSTLRYHPDSSLSAARLSHSSRRNPSGALGNAGRDEIIIVDDDSDSSVHIIEEDDEVVL</sequence>
<feature type="region of interest" description="Disordered" evidence="1">
    <location>
        <begin position="165"/>
        <end position="265"/>
    </location>
</feature>
<proteinExistence type="predicted"/>
<evidence type="ECO:0000313" key="2">
    <source>
        <dbReference type="EMBL" id="GMR50608.1"/>
    </source>
</evidence>
<comment type="caution">
    <text evidence="2">The sequence shown here is derived from an EMBL/GenBank/DDBJ whole genome shotgun (WGS) entry which is preliminary data.</text>
</comment>
<feature type="compositionally biased region" description="Basic and acidic residues" evidence="1">
    <location>
        <begin position="46"/>
        <end position="100"/>
    </location>
</feature>
<protein>
    <submittedName>
        <fullName evidence="2">Uncharacterized protein</fullName>
    </submittedName>
</protein>
<reference evidence="3" key="1">
    <citation type="submission" date="2022-10" db="EMBL/GenBank/DDBJ databases">
        <title>Genome assembly of Pristionchus species.</title>
        <authorList>
            <person name="Yoshida K."/>
            <person name="Sommer R.J."/>
        </authorList>
    </citation>
    <scope>NUCLEOTIDE SEQUENCE [LARGE SCALE GENOMIC DNA]</scope>
    <source>
        <strain evidence="3">RS5460</strain>
    </source>
</reference>
<evidence type="ECO:0000256" key="1">
    <source>
        <dbReference type="SAM" id="MobiDB-lite"/>
    </source>
</evidence>
<feature type="region of interest" description="Disordered" evidence="1">
    <location>
        <begin position="1"/>
        <end position="100"/>
    </location>
</feature>
<gene>
    <name evidence="2" type="ORF">PMAYCL1PPCAC_20803</name>
</gene>
<dbReference type="AlphaFoldDB" id="A0AAN5I3H2"/>
<dbReference type="EMBL" id="BTRK01000004">
    <property type="protein sequence ID" value="GMR50608.1"/>
    <property type="molecule type" value="Genomic_DNA"/>
</dbReference>
<name>A0AAN5I3H2_9BILA</name>
<feature type="non-terminal residue" evidence="2">
    <location>
        <position position="512"/>
    </location>
</feature>
<feature type="region of interest" description="Disordered" evidence="1">
    <location>
        <begin position="419"/>
        <end position="484"/>
    </location>
</feature>
<feature type="compositionally biased region" description="Polar residues" evidence="1">
    <location>
        <begin position="230"/>
        <end position="249"/>
    </location>
</feature>
<evidence type="ECO:0000313" key="3">
    <source>
        <dbReference type="Proteomes" id="UP001328107"/>
    </source>
</evidence>